<dbReference type="Proteomes" id="UP000287374">
    <property type="component" value="Unassembled WGS sequence"/>
</dbReference>
<evidence type="ECO:0000313" key="4">
    <source>
        <dbReference type="Proteomes" id="UP000247152"/>
    </source>
</evidence>
<dbReference type="OrthoDB" id="5637654at2"/>
<reference evidence="2 4" key="1">
    <citation type="submission" date="2018-05" db="EMBL/GenBank/DDBJ databases">
        <title>Legionella qingyii sp.nov., whole genome shotgun sequence.</title>
        <authorList>
            <person name="Wu H."/>
            <person name="Zhu Q."/>
            <person name="Hu C."/>
        </authorList>
    </citation>
    <scope>NUCLEOTIDE SEQUENCE [LARGE SCALE GENOMIC DNA]</scope>
    <source>
        <strain evidence="2 4">HEB18</strain>
    </source>
</reference>
<comment type="caution">
    <text evidence="2">The sequence shown here is derived from an EMBL/GenBank/DDBJ whole genome shotgun (WGS) entry which is preliminary data.</text>
</comment>
<sequence>MPNPLERRLESCRDKLLRLYIENEHETMILQQLTKVDAYYKRSFDKSTYHPQAIVEAYELFVEHLVKVKNGELSAEQALQKIQETTFNRKLGIVFYNIAKALEMAFWAIATPVCLFCATSVTAPNPICGLSLAILFTALMIKSINKFFECIDDFKSCTRLFEEDERERSLVSFFKPDISSTQELRVASSHAQLSVDMTPIYG</sequence>
<protein>
    <recommendedName>
        <fullName evidence="1">DUF5638 domain-containing protein</fullName>
    </recommendedName>
</protein>
<dbReference type="Proteomes" id="UP000247152">
    <property type="component" value="Unassembled WGS sequence"/>
</dbReference>
<reference evidence="3 5" key="2">
    <citation type="submission" date="2018-12" db="EMBL/GenBank/DDBJ databases">
        <title>Legionella sp,whole genome shotgun sequence.</title>
        <authorList>
            <person name="Wu H."/>
        </authorList>
    </citation>
    <scope>NUCLEOTIDE SEQUENCE [LARGE SCALE GENOMIC DNA]</scope>
    <source>
        <strain evidence="5">km489</strain>
        <strain evidence="3">Km489</strain>
    </source>
</reference>
<evidence type="ECO:0000313" key="2">
    <source>
        <dbReference type="EMBL" id="PWY55315.1"/>
    </source>
</evidence>
<name>A0A317U256_9GAMM</name>
<dbReference type="EMBL" id="QHJG01000020">
    <property type="protein sequence ID" value="PWY55315.1"/>
    <property type="molecule type" value="Genomic_DNA"/>
</dbReference>
<proteinExistence type="predicted"/>
<gene>
    <name evidence="2" type="ORF">DGG96_12670</name>
    <name evidence="3" type="ORF">ELY20_08570</name>
</gene>
<dbReference type="EMBL" id="RZGX01000010">
    <property type="protein sequence ID" value="RUR22764.1"/>
    <property type="molecule type" value="Genomic_DNA"/>
</dbReference>
<dbReference type="AlphaFoldDB" id="A0A317U256"/>
<evidence type="ECO:0000259" key="1">
    <source>
        <dbReference type="Pfam" id="PF18688"/>
    </source>
</evidence>
<dbReference type="RefSeq" id="WP_110143032.1">
    <property type="nucleotide sequence ID" value="NZ_QHJG01000020.1"/>
</dbReference>
<evidence type="ECO:0000313" key="3">
    <source>
        <dbReference type="EMBL" id="RUR22764.1"/>
    </source>
</evidence>
<accession>A0A317U256</accession>
<feature type="domain" description="DUF5638" evidence="1">
    <location>
        <begin position="5"/>
        <end position="101"/>
    </location>
</feature>
<dbReference type="Pfam" id="PF18688">
    <property type="entry name" value="DUF5638"/>
    <property type="match status" value="1"/>
</dbReference>
<dbReference type="InterPro" id="IPR040737">
    <property type="entry name" value="DUF5638"/>
</dbReference>
<evidence type="ECO:0000313" key="5">
    <source>
        <dbReference type="Proteomes" id="UP000287374"/>
    </source>
</evidence>
<organism evidence="2 4">
    <name type="scientific">Legionella qingyii</name>
    <dbReference type="NCBI Taxonomy" id="2184757"/>
    <lineage>
        <taxon>Bacteria</taxon>
        <taxon>Pseudomonadati</taxon>
        <taxon>Pseudomonadota</taxon>
        <taxon>Gammaproteobacteria</taxon>
        <taxon>Legionellales</taxon>
        <taxon>Legionellaceae</taxon>
        <taxon>Legionella</taxon>
    </lineage>
</organism>
<keyword evidence="5" id="KW-1185">Reference proteome</keyword>